<proteinExistence type="predicted"/>
<dbReference type="AlphaFoldDB" id="A0A3D8R108"/>
<dbReference type="Pfam" id="PF01738">
    <property type="entry name" value="DLH"/>
    <property type="match status" value="2"/>
</dbReference>
<evidence type="ECO:0000313" key="3">
    <source>
        <dbReference type="Proteomes" id="UP000256645"/>
    </source>
</evidence>
<feature type="domain" description="Dienelactone hydrolase" evidence="1">
    <location>
        <begin position="29"/>
        <end position="176"/>
    </location>
</feature>
<comment type="caution">
    <text evidence="2">The sequence shown here is derived from an EMBL/GenBank/DDBJ whole genome shotgun (WGS) entry which is preliminary data.</text>
</comment>
<dbReference type="STRING" id="1849047.A0A3D8R108"/>
<accession>A0A3D8R108</accession>
<organism evidence="2 3">
    <name type="scientific">Coleophoma cylindrospora</name>
    <dbReference type="NCBI Taxonomy" id="1849047"/>
    <lineage>
        <taxon>Eukaryota</taxon>
        <taxon>Fungi</taxon>
        <taxon>Dikarya</taxon>
        <taxon>Ascomycota</taxon>
        <taxon>Pezizomycotina</taxon>
        <taxon>Leotiomycetes</taxon>
        <taxon>Helotiales</taxon>
        <taxon>Dermateaceae</taxon>
        <taxon>Coleophoma</taxon>
    </lineage>
</organism>
<dbReference type="PANTHER" id="PTHR17630">
    <property type="entry name" value="DIENELACTONE HYDROLASE"/>
    <property type="match status" value="1"/>
</dbReference>
<dbReference type="PANTHER" id="PTHR17630:SF105">
    <property type="entry name" value="DIENELACTONE HYDROLASE FAMILY PROTEIN (AFU_ORTHOLOGUE AFUA_4G08790)"/>
    <property type="match status" value="1"/>
</dbReference>
<dbReference type="EMBL" id="PDLM01000010">
    <property type="protein sequence ID" value="RDW67620.1"/>
    <property type="molecule type" value="Genomic_DNA"/>
</dbReference>
<dbReference type="GO" id="GO:0016787">
    <property type="term" value="F:hydrolase activity"/>
    <property type="evidence" value="ECO:0007669"/>
    <property type="project" value="InterPro"/>
</dbReference>
<gene>
    <name evidence="2" type="ORF">BP6252_09016</name>
</gene>
<evidence type="ECO:0000313" key="2">
    <source>
        <dbReference type="EMBL" id="RDW67620.1"/>
    </source>
</evidence>
<sequence>MPGPCADCFKGFVHDGIPAGEVSTIHGLRVYVAKPDDGAKPKGLVVMIHDAFGMEFVNNKILADRYAKRGGYLVYLPDFMDGHAMSPEVMTLMDKLFLSSSWLTTLLYKPVYCAQLMYHVIPWKINVTHAVSQTRVFTFFQKLRTSPPPFATNSLKIAAAGFCWGGKYTVLLAQDTPSSRVPRFSEDSTSHDSAAPEALIDCGFTAHPSFLEVPGDIEPVTLPLSIAVGDNDMALKGPLALQMKEILEKKDVGHDVNILPGAKHGFSIRPNPEDELQMEYAEKAEVQALAWFGKWLT</sequence>
<feature type="domain" description="Dienelactone hydrolase" evidence="1">
    <location>
        <begin position="201"/>
        <end position="293"/>
    </location>
</feature>
<dbReference type="InterPro" id="IPR029058">
    <property type="entry name" value="AB_hydrolase_fold"/>
</dbReference>
<keyword evidence="3" id="KW-1185">Reference proteome</keyword>
<dbReference type="Gene3D" id="3.40.50.1820">
    <property type="entry name" value="alpha/beta hydrolase"/>
    <property type="match status" value="1"/>
</dbReference>
<dbReference type="Proteomes" id="UP000256645">
    <property type="component" value="Unassembled WGS sequence"/>
</dbReference>
<protein>
    <recommendedName>
        <fullName evidence="1">Dienelactone hydrolase domain-containing protein</fullName>
    </recommendedName>
</protein>
<reference evidence="2 3" key="1">
    <citation type="journal article" date="2018" name="IMA Fungus">
        <title>IMA Genome-F 9: Draft genome sequence of Annulohypoxylon stygium, Aspergillus mulundensis, Berkeleyomyces basicola (syn. Thielaviopsis basicola), Ceratocystis smalleyi, two Cercospora beticola strains, Coleophoma cylindrospora, Fusarium fracticaudum, Phialophora cf. hyalina, and Morchella septimelata.</title>
        <authorList>
            <person name="Wingfield B.D."/>
            <person name="Bills G.F."/>
            <person name="Dong Y."/>
            <person name="Huang W."/>
            <person name="Nel W.J."/>
            <person name="Swalarsk-Parry B.S."/>
            <person name="Vaghefi N."/>
            <person name="Wilken P.M."/>
            <person name="An Z."/>
            <person name="de Beer Z.W."/>
            <person name="De Vos L."/>
            <person name="Chen L."/>
            <person name="Duong T.A."/>
            <person name="Gao Y."/>
            <person name="Hammerbacher A."/>
            <person name="Kikkert J.R."/>
            <person name="Li Y."/>
            <person name="Li H."/>
            <person name="Li K."/>
            <person name="Li Q."/>
            <person name="Liu X."/>
            <person name="Ma X."/>
            <person name="Naidoo K."/>
            <person name="Pethybridge S.J."/>
            <person name="Sun J."/>
            <person name="Steenkamp E.T."/>
            <person name="van der Nest M.A."/>
            <person name="van Wyk S."/>
            <person name="Wingfield M.J."/>
            <person name="Xiong C."/>
            <person name="Yue Q."/>
            <person name="Zhang X."/>
        </authorList>
    </citation>
    <scope>NUCLEOTIDE SEQUENCE [LARGE SCALE GENOMIC DNA]</scope>
    <source>
        <strain evidence="2 3">BP6252</strain>
    </source>
</reference>
<dbReference type="InterPro" id="IPR002925">
    <property type="entry name" value="Dienelactn_hydro"/>
</dbReference>
<evidence type="ECO:0000259" key="1">
    <source>
        <dbReference type="Pfam" id="PF01738"/>
    </source>
</evidence>
<dbReference type="SUPFAM" id="SSF53474">
    <property type="entry name" value="alpha/beta-Hydrolases"/>
    <property type="match status" value="1"/>
</dbReference>
<dbReference type="OrthoDB" id="17560at2759"/>
<name>A0A3D8R108_9HELO</name>